<accession>A0A9P8M9U9</accession>
<evidence type="ECO:0000313" key="3">
    <source>
        <dbReference type="Proteomes" id="UP000764110"/>
    </source>
</evidence>
<sequence>MSLQHRDAGDSVRHISESSALDRIVPPSNQLPGRRPSWLTTTIQVQPSQNEQPRQHPGLQGNHFRERLASAINSQTLQTSLNNTSNCPSTLTTQVARFGLPSQYDGTQRVSGGGIWPLTPIIEHPSLASCSVMPSHHGSTNAFVASHPYTPASSDARMEELSHQLQLQKVKAPAMIGNTFVSNLIQQSTTVGRSTEGVLSAVTVGTARVAANKDGVPTGKRNHEGAKGCILSGSYAPTNPGSPAHAYAHAGLPRPVGRIGSAGLHGSATPLGYHELYNPNGAAMATRSGGYMSPTQVEPKELGTPTSPPECASPSDFSHSKNANIAAGDRCLPPGSRGHSAPARPPTHSVGIPGVYRPSDTRGPFGRVQNPSMYPTPDTFQDANHQGKSIAVNTRGTPANQQCNSQPSLATTNALAPGTQATGFVPMLAVTRPDMTGRDVTPMPLGSQAVIDLKFSPHYRGMHTEANASADHLPPDQNCSLWITQLPADVKVAELLGKIRNVGRVYATVLSPPDGSKHPKSAAKLVFFTPAGARKLLAHGEGHPVVIRGHRAQIMPNRTKCGSQSTERGESRVLIITGHRRFVNEASLTAYFEGRFTFQIDKVQTLVEFQDRAVVEYQFGSYRCQSQMGLKALLLDRPRGLEMVEFGADPCEVGSDTTSFTVAGERIQGKGLFPDLELE</sequence>
<evidence type="ECO:0008006" key="4">
    <source>
        <dbReference type="Google" id="ProtNLM"/>
    </source>
</evidence>
<protein>
    <recommendedName>
        <fullName evidence="4">Nucleotide-binding, alpha-beta plait</fullName>
    </recommendedName>
</protein>
<evidence type="ECO:0000256" key="1">
    <source>
        <dbReference type="SAM" id="MobiDB-lite"/>
    </source>
</evidence>
<name>A0A9P8M9U9_9HYPO</name>
<keyword evidence="3" id="KW-1185">Reference proteome</keyword>
<proteinExistence type="predicted"/>
<gene>
    <name evidence="2" type="ORF">MHUMG1_05666</name>
</gene>
<dbReference type="AlphaFoldDB" id="A0A9P8M9U9"/>
<feature type="region of interest" description="Disordered" evidence="1">
    <location>
        <begin position="291"/>
        <end position="384"/>
    </location>
</feature>
<feature type="compositionally biased region" description="Basic and acidic residues" evidence="1">
    <location>
        <begin position="1"/>
        <end position="16"/>
    </location>
</feature>
<feature type="region of interest" description="Disordered" evidence="1">
    <location>
        <begin position="1"/>
        <end position="36"/>
    </location>
</feature>
<comment type="caution">
    <text evidence="2">The sequence shown here is derived from an EMBL/GenBank/DDBJ whole genome shotgun (WGS) entry which is preliminary data.</text>
</comment>
<evidence type="ECO:0000313" key="2">
    <source>
        <dbReference type="EMBL" id="KAH0596548.1"/>
    </source>
</evidence>
<dbReference type="SUPFAM" id="SSF54928">
    <property type="entry name" value="RNA-binding domain, RBD"/>
    <property type="match status" value="1"/>
</dbReference>
<dbReference type="Proteomes" id="UP000764110">
    <property type="component" value="Unassembled WGS sequence"/>
</dbReference>
<dbReference type="EMBL" id="JACEFI010000009">
    <property type="protein sequence ID" value="KAH0596548.1"/>
    <property type="molecule type" value="Genomic_DNA"/>
</dbReference>
<feature type="compositionally biased region" description="Polar residues" evidence="1">
    <location>
        <begin position="369"/>
        <end position="384"/>
    </location>
</feature>
<dbReference type="GO" id="GO:0003676">
    <property type="term" value="F:nucleic acid binding"/>
    <property type="evidence" value="ECO:0007669"/>
    <property type="project" value="InterPro"/>
</dbReference>
<dbReference type="InterPro" id="IPR035979">
    <property type="entry name" value="RBD_domain_sf"/>
</dbReference>
<reference evidence="2 3" key="1">
    <citation type="submission" date="2020-07" db="EMBL/GenBank/DDBJ databases">
        <title>Metarhizium humberi genome.</title>
        <authorList>
            <person name="Lysoe E."/>
        </authorList>
    </citation>
    <scope>NUCLEOTIDE SEQUENCE [LARGE SCALE GENOMIC DNA]</scope>
    <source>
        <strain evidence="2 3">ESALQ1638</strain>
    </source>
</reference>
<organism evidence="2 3">
    <name type="scientific">Metarhizium humberi</name>
    <dbReference type="NCBI Taxonomy" id="2596975"/>
    <lineage>
        <taxon>Eukaryota</taxon>
        <taxon>Fungi</taxon>
        <taxon>Dikarya</taxon>
        <taxon>Ascomycota</taxon>
        <taxon>Pezizomycotina</taxon>
        <taxon>Sordariomycetes</taxon>
        <taxon>Hypocreomycetidae</taxon>
        <taxon>Hypocreales</taxon>
        <taxon>Clavicipitaceae</taxon>
        <taxon>Metarhizium</taxon>
    </lineage>
</organism>